<keyword evidence="5 8" id="KW-1133">Transmembrane helix</keyword>
<dbReference type="OrthoDB" id="124048at2759"/>
<keyword evidence="8" id="KW-0012">Acyltransferase</keyword>
<dbReference type="InterPro" id="IPR038716">
    <property type="entry name" value="P1/P2_N_sf"/>
</dbReference>
<feature type="region of interest" description="Disordered" evidence="9">
    <location>
        <begin position="336"/>
        <end position="385"/>
    </location>
</feature>
<dbReference type="InterPro" id="IPR044076">
    <property type="entry name" value="Ribosomal_P2"/>
</dbReference>
<dbReference type="GO" id="GO:0019706">
    <property type="term" value="F:protein-cysteine S-palmitoyltransferase activity"/>
    <property type="evidence" value="ECO:0007669"/>
    <property type="project" value="UniProtKB-EC"/>
</dbReference>
<organism evidence="11 12">
    <name type="scientific">Albugo candida</name>
    <dbReference type="NCBI Taxonomy" id="65357"/>
    <lineage>
        <taxon>Eukaryota</taxon>
        <taxon>Sar</taxon>
        <taxon>Stramenopiles</taxon>
        <taxon>Oomycota</taxon>
        <taxon>Peronosporomycetes</taxon>
        <taxon>Albuginales</taxon>
        <taxon>Albuginaceae</taxon>
        <taxon>Albugo</taxon>
    </lineage>
</organism>
<feature type="transmembrane region" description="Helical" evidence="8">
    <location>
        <begin position="46"/>
        <end position="65"/>
    </location>
</feature>
<dbReference type="InterPro" id="IPR027534">
    <property type="entry name" value="Ribosomal_P1/P2"/>
</dbReference>
<dbReference type="Pfam" id="PF01529">
    <property type="entry name" value="DHHC"/>
    <property type="match status" value="1"/>
</dbReference>
<dbReference type="InParanoid" id="A0A024GL08"/>
<evidence type="ECO:0000256" key="3">
    <source>
        <dbReference type="ARBA" id="ARBA00022692"/>
    </source>
</evidence>
<dbReference type="PANTHER" id="PTHR21141">
    <property type="entry name" value="60S ACIDIC RIBOSOMAL PROTEIN FAMILY MEMBER"/>
    <property type="match status" value="1"/>
</dbReference>
<sequence>MKAPIRVNGFQLPISRDQLLGWIVEPLRMITFVAFVCKCTSKEKCLGILLPNVFIILVIIIAWYTCEKRDPAGLLEHKKQWSTLPISKKVARYCMVCNKSSDGLDHHCTWLNTCIAATNYEAFYLLVCMETLHCFYQLTLGICLGTIWFSTDIQSHVHADWIPVIKGFIWCHNIACFTIGCAFFLLAAFHTYLICIGSGTYDFVLEHGDEGLCAKVLTFPMFTFRNRTSVKNLKKSTRSKKVSCAAWSEDSSRKGASPGCLTSGNWFETKRPGFCLVIPPSSCKGGSIPKPSESVLSNTVKRSGILVVEEVPKLQMEQFDENNGADGKAHITHTKVTQSSIGNDASSREEATTIQDEVKDVTNRGRTEPEPADEETLEEIQLNDSDRSSGRKRIYWLCTKEVPMRHIAAYLLCVLGGNDSPSSSDIEKVISSFGGTVDSDQVERLLKDMEGKNVEEMMKSGKEKLSGISIGGSSGGSGAKASNDQGAAAEVKESVEEAADEVDVGGLDMFGDDDDY</sequence>
<evidence type="ECO:0000313" key="12">
    <source>
        <dbReference type="Proteomes" id="UP000053237"/>
    </source>
</evidence>
<accession>A0A024GL08</accession>
<keyword evidence="3 8" id="KW-0812">Transmembrane</keyword>
<dbReference type="GO" id="GO:0022625">
    <property type="term" value="C:cytosolic large ribosomal subunit"/>
    <property type="evidence" value="ECO:0007669"/>
    <property type="project" value="InterPro"/>
</dbReference>
<dbReference type="Gene3D" id="1.10.10.1410">
    <property type="match status" value="1"/>
</dbReference>
<comment type="subcellular location">
    <subcellularLocation>
        <location evidence="1">Membrane</location>
        <topology evidence="1">Multi-pass membrane protein</topology>
    </subcellularLocation>
</comment>
<keyword evidence="12" id="KW-1185">Reference proteome</keyword>
<protein>
    <recommendedName>
        <fullName evidence="8">Palmitoyltransferase</fullName>
        <ecNumber evidence="8">2.3.1.225</ecNumber>
    </recommendedName>
</protein>
<feature type="transmembrane region" description="Helical" evidence="8">
    <location>
        <begin position="122"/>
        <end position="149"/>
    </location>
</feature>
<dbReference type="Proteomes" id="UP000053237">
    <property type="component" value="Unassembled WGS sequence"/>
</dbReference>
<evidence type="ECO:0000256" key="6">
    <source>
        <dbReference type="ARBA" id="ARBA00023136"/>
    </source>
</evidence>
<evidence type="ECO:0000313" key="11">
    <source>
        <dbReference type="EMBL" id="CCI47428.1"/>
    </source>
</evidence>
<dbReference type="STRING" id="65357.A0A024GL08"/>
<evidence type="ECO:0000256" key="4">
    <source>
        <dbReference type="ARBA" id="ARBA00022980"/>
    </source>
</evidence>
<feature type="compositionally biased region" description="Gly residues" evidence="9">
    <location>
        <begin position="469"/>
        <end position="478"/>
    </location>
</feature>
<feature type="compositionally biased region" description="Polar residues" evidence="9">
    <location>
        <begin position="336"/>
        <end position="345"/>
    </location>
</feature>
<gene>
    <name evidence="11" type="ORF">BN9_084350</name>
</gene>
<dbReference type="AlphaFoldDB" id="A0A024GL08"/>
<keyword evidence="8" id="KW-0808">Transferase</keyword>
<dbReference type="GO" id="GO:0016020">
    <property type="term" value="C:membrane"/>
    <property type="evidence" value="ECO:0007669"/>
    <property type="project" value="UniProtKB-SubCell"/>
</dbReference>
<dbReference type="GO" id="GO:0003735">
    <property type="term" value="F:structural constituent of ribosome"/>
    <property type="evidence" value="ECO:0007669"/>
    <property type="project" value="InterPro"/>
</dbReference>
<comment type="caution">
    <text evidence="11">The sequence shown here is derived from an EMBL/GenBank/DDBJ whole genome shotgun (WGS) entry which is preliminary data.</text>
</comment>
<keyword evidence="7" id="KW-0687">Ribonucleoprotein</keyword>
<evidence type="ECO:0000256" key="8">
    <source>
        <dbReference type="RuleBase" id="RU079119"/>
    </source>
</evidence>
<dbReference type="Pfam" id="PF00428">
    <property type="entry name" value="Ribosomal_60s"/>
    <property type="match status" value="1"/>
</dbReference>
<comment type="similarity">
    <text evidence="2">Belongs to the eukaryotic ribosomal protein P1/P2 family.</text>
</comment>
<feature type="compositionally biased region" description="Basic and acidic residues" evidence="9">
    <location>
        <begin position="346"/>
        <end position="369"/>
    </location>
</feature>
<feature type="domain" description="Palmitoyltransferase DHHC" evidence="10">
    <location>
        <begin position="90"/>
        <end position="204"/>
    </location>
</feature>
<comment type="domain">
    <text evidence="8">The DHHC domain is required for palmitoyltransferase activity.</text>
</comment>
<evidence type="ECO:0000256" key="7">
    <source>
        <dbReference type="ARBA" id="ARBA00023274"/>
    </source>
</evidence>
<evidence type="ECO:0000256" key="5">
    <source>
        <dbReference type="ARBA" id="ARBA00022989"/>
    </source>
</evidence>
<dbReference type="CDD" id="cd05833">
    <property type="entry name" value="Ribosomal_P2"/>
    <property type="match status" value="1"/>
</dbReference>
<proteinExistence type="inferred from homology"/>
<dbReference type="EC" id="2.3.1.225" evidence="8"/>
<reference evidence="11 12" key="1">
    <citation type="submission" date="2012-05" db="EMBL/GenBank/DDBJ databases">
        <title>Recombination and specialization in a pathogen metapopulation.</title>
        <authorList>
            <person name="Gardiner A."/>
            <person name="Kemen E."/>
            <person name="Schultz-Larsen T."/>
            <person name="MacLean D."/>
            <person name="Van Oosterhout C."/>
            <person name="Jones J.D.G."/>
        </authorList>
    </citation>
    <scope>NUCLEOTIDE SEQUENCE [LARGE SCALE GENOMIC DNA]</scope>
    <source>
        <strain evidence="11 12">Ac Nc2</strain>
    </source>
</reference>
<name>A0A024GL08_9STRA</name>
<feature type="region of interest" description="Disordered" evidence="9">
    <location>
        <begin position="463"/>
        <end position="516"/>
    </location>
</feature>
<dbReference type="GO" id="GO:0002182">
    <property type="term" value="P:cytoplasmic translational elongation"/>
    <property type="evidence" value="ECO:0007669"/>
    <property type="project" value="InterPro"/>
</dbReference>
<dbReference type="FunFam" id="1.10.10.1410:FF:000002">
    <property type="entry name" value="60S acidic ribosomal protein P2"/>
    <property type="match status" value="1"/>
</dbReference>
<dbReference type="HAMAP" id="MF_01478">
    <property type="entry name" value="Ribosomal_L12_arch"/>
    <property type="match status" value="1"/>
</dbReference>
<dbReference type="PANTHER" id="PTHR21141:SF5">
    <property type="entry name" value="LARGE RIBOSOMAL SUBUNIT PROTEIN P2"/>
    <property type="match status" value="1"/>
</dbReference>
<keyword evidence="4" id="KW-0689">Ribosomal protein</keyword>
<dbReference type="EMBL" id="CAIX01000170">
    <property type="protein sequence ID" value="CCI47428.1"/>
    <property type="molecule type" value="Genomic_DNA"/>
</dbReference>
<keyword evidence="6 8" id="KW-0472">Membrane</keyword>
<evidence type="ECO:0000256" key="2">
    <source>
        <dbReference type="ARBA" id="ARBA00005436"/>
    </source>
</evidence>
<evidence type="ECO:0000256" key="1">
    <source>
        <dbReference type="ARBA" id="ARBA00004141"/>
    </source>
</evidence>
<feature type="transmembrane region" description="Helical" evidence="8">
    <location>
        <begin position="170"/>
        <end position="193"/>
    </location>
</feature>
<comment type="similarity">
    <text evidence="8">Belongs to the DHHC palmitoyltransferase family.</text>
</comment>
<evidence type="ECO:0000259" key="10">
    <source>
        <dbReference type="Pfam" id="PF01529"/>
    </source>
</evidence>
<dbReference type="PROSITE" id="PS50216">
    <property type="entry name" value="DHHC"/>
    <property type="match status" value="1"/>
</dbReference>
<comment type="catalytic activity">
    <reaction evidence="8">
        <text>L-cysteinyl-[protein] + hexadecanoyl-CoA = S-hexadecanoyl-L-cysteinyl-[protein] + CoA</text>
        <dbReference type="Rhea" id="RHEA:36683"/>
        <dbReference type="Rhea" id="RHEA-COMP:10131"/>
        <dbReference type="Rhea" id="RHEA-COMP:11032"/>
        <dbReference type="ChEBI" id="CHEBI:29950"/>
        <dbReference type="ChEBI" id="CHEBI:57287"/>
        <dbReference type="ChEBI" id="CHEBI:57379"/>
        <dbReference type="ChEBI" id="CHEBI:74151"/>
        <dbReference type="EC" id="2.3.1.225"/>
    </reaction>
</comment>
<dbReference type="InterPro" id="IPR001594">
    <property type="entry name" value="Palmitoyltrfase_DHHC"/>
</dbReference>
<evidence type="ECO:0000256" key="9">
    <source>
        <dbReference type="SAM" id="MobiDB-lite"/>
    </source>
</evidence>